<accession>A0A840IUG8</accession>
<dbReference type="Proteomes" id="UP000581769">
    <property type="component" value="Unassembled WGS sequence"/>
</dbReference>
<evidence type="ECO:0000313" key="2">
    <source>
        <dbReference type="Proteomes" id="UP000581769"/>
    </source>
</evidence>
<dbReference type="EMBL" id="JACHMG010000001">
    <property type="protein sequence ID" value="MBB4685159.1"/>
    <property type="molecule type" value="Genomic_DNA"/>
</dbReference>
<dbReference type="RefSeq" id="WP_184780227.1">
    <property type="nucleotide sequence ID" value="NZ_JACHMG010000001.1"/>
</dbReference>
<protein>
    <submittedName>
        <fullName evidence="1">Uncharacterized protein</fullName>
    </submittedName>
</protein>
<comment type="caution">
    <text evidence="1">The sequence shown here is derived from an EMBL/GenBank/DDBJ whole genome shotgun (WGS) entry which is preliminary data.</text>
</comment>
<keyword evidence="2" id="KW-1185">Reference proteome</keyword>
<name>A0A840IUG8_9PSEU</name>
<evidence type="ECO:0000313" key="1">
    <source>
        <dbReference type="EMBL" id="MBB4685159.1"/>
    </source>
</evidence>
<sequence length="62" mass="6645">MDLTPEPESLDELIADCAHLPSALHAPRTAAVAGRLPTPRSPRPWTVDDACHAQVADLDAYV</sequence>
<organism evidence="1 2">
    <name type="scientific">Amycolatopsis jiangsuensis</name>
    <dbReference type="NCBI Taxonomy" id="1181879"/>
    <lineage>
        <taxon>Bacteria</taxon>
        <taxon>Bacillati</taxon>
        <taxon>Actinomycetota</taxon>
        <taxon>Actinomycetes</taxon>
        <taxon>Pseudonocardiales</taxon>
        <taxon>Pseudonocardiaceae</taxon>
        <taxon>Amycolatopsis</taxon>
    </lineage>
</organism>
<dbReference type="AlphaFoldDB" id="A0A840IUG8"/>
<reference evidence="1 2" key="1">
    <citation type="submission" date="2020-08" db="EMBL/GenBank/DDBJ databases">
        <title>Sequencing the genomes of 1000 actinobacteria strains.</title>
        <authorList>
            <person name="Klenk H.-P."/>
        </authorList>
    </citation>
    <scope>NUCLEOTIDE SEQUENCE [LARGE SCALE GENOMIC DNA]</scope>
    <source>
        <strain evidence="1 2">DSM 45859</strain>
    </source>
</reference>
<proteinExistence type="predicted"/>
<gene>
    <name evidence="1" type="ORF">BJY18_002644</name>
</gene>